<dbReference type="RefSeq" id="WP_208929361.1">
    <property type="nucleotide sequence ID" value="NZ_CP013655.1"/>
</dbReference>
<dbReference type="STRING" id="118060.ATZ35_02510"/>
<accession>A0A0U2X5H6</accession>
<proteinExistence type="predicted"/>
<sequence>MKDISREILIFYYNIKEITQRHLAKGIISESHLSNYLKGRVNISYDTKELLFKKLDIPKSYLMDGNDFIKDMCLKIEKSTFYCDNFDIDSYLLIMDKHSLHTLVDTNLLSIICEKNTFLLNKFSVYYHTLFTNKISDDFPPIYLLISKLKEIFFQNSTSLHDLYTLFLTINMNNIQSKIITKLFSIASKFREQNYDICYYMLDEFSTEFPNAICSFLYSLKEFCRINSHDIFPSSKKMTIQDFHYLPAFQFNFLKFVEYEKHFRDYDYLFIVEQYKYLSTYFENHNLTELAFRSNNTLAYIYYSNKKYKLSAITYKKLALQR</sequence>
<evidence type="ECO:0000259" key="1">
    <source>
        <dbReference type="PROSITE" id="PS50943"/>
    </source>
</evidence>
<dbReference type="CDD" id="cd00093">
    <property type="entry name" value="HTH_XRE"/>
    <property type="match status" value="1"/>
</dbReference>
<feature type="domain" description="HTH cro/C1-type" evidence="1">
    <location>
        <begin position="28"/>
        <end position="62"/>
    </location>
</feature>
<name>A0A0U2X5H6_9ENTE</name>
<dbReference type="GO" id="GO:0003677">
    <property type="term" value="F:DNA binding"/>
    <property type="evidence" value="ECO:0007669"/>
    <property type="project" value="InterPro"/>
</dbReference>
<dbReference type="InterPro" id="IPR001387">
    <property type="entry name" value="Cro/C1-type_HTH"/>
</dbReference>
<dbReference type="KEGG" id="erx:ATZ35_02510"/>
<dbReference type="SUPFAM" id="SSF47413">
    <property type="entry name" value="lambda repressor-like DNA-binding domains"/>
    <property type="match status" value="1"/>
</dbReference>
<organism evidence="2 3">
    <name type="scientific">Enterococcus rotai</name>
    <dbReference type="NCBI Taxonomy" id="118060"/>
    <lineage>
        <taxon>Bacteria</taxon>
        <taxon>Bacillati</taxon>
        <taxon>Bacillota</taxon>
        <taxon>Bacilli</taxon>
        <taxon>Lactobacillales</taxon>
        <taxon>Enterococcaceae</taxon>
        <taxon>Enterococcus</taxon>
    </lineage>
</organism>
<keyword evidence="3" id="KW-1185">Reference proteome</keyword>
<dbReference type="Gene3D" id="1.10.260.40">
    <property type="entry name" value="lambda repressor-like DNA-binding domains"/>
    <property type="match status" value="1"/>
</dbReference>
<dbReference type="AlphaFoldDB" id="A0A0U2X5H6"/>
<dbReference type="SMART" id="SM00530">
    <property type="entry name" value="HTH_XRE"/>
    <property type="match status" value="1"/>
</dbReference>
<protein>
    <recommendedName>
        <fullName evidence="1">HTH cro/C1-type domain-containing protein</fullName>
    </recommendedName>
</protein>
<gene>
    <name evidence="2" type="ORF">ATZ35_02510</name>
</gene>
<dbReference type="InterPro" id="IPR010982">
    <property type="entry name" value="Lambda_DNA-bd_dom_sf"/>
</dbReference>
<dbReference type="Proteomes" id="UP000067523">
    <property type="component" value="Chromosome"/>
</dbReference>
<evidence type="ECO:0000313" key="3">
    <source>
        <dbReference type="Proteomes" id="UP000067523"/>
    </source>
</evidence>
<evidence type="ECO:0000313" key="2">
    <source>
        <dbReference type="EMBL" id="ALS36071.1"/>
    </source>
</evidence>
<reference evidence="3" key="1">
    <citation type="submission" date="2015-12" db="EMBL/GenBank/DDBJ databases">
        <authorList>
            <person name="Lauer A."/>
            <person name="Humrighouse B."/>
            <person name="Loparev V."/>
            <person name="Shewmaker P.L."/>
            <person name="Whitney A.M."/>
            <person name="McLaughlin R.W."/>
        </authorList>
    </citation>
    <scope>NUCLEOTIDE SEQUENCE [LARGE SCALE GENOMIC DNA]</scope>
    <source>
        <strain evidence="3">LMG 26678</strain>
    </source>
</reference>
<dbReference type="PROSITE" id="PS50943">
    <property type="entry name" value="HTH_CROC1"/>
    <property type="match status" value="1"/>
</dbReference>
<dbReference type="EMBL" id="CP013655">
    <property type="protein sequence ID" value="ALS36071.1"/>
    <property type="molecule type" value="Genomic_DNA"/>
</dbReference>